<dbReference type="Proteomes" id="UP000031036">
    <property type="component" value="Unassembled WGS sequence"/>
</dbReference>
<dbReference type="InterPro" id="IPR043502">
    <property type="entry name" value="DNA/RNA_pol_sf"/>
</dbReference>
<dbReference type="InterPro" id="IPR000477">
    <property type="entry name" value="RT_dom"/>
</dbReference>
<evidence type="ECO:0000313" key="2">
    <source>
        <dbReference type="EMBL" id="KHN83698.1"/>
    </source>
</evidence>
<keyword evidence="3" id="KW-1185">Reference proteome</keyword>
<proteinExistence type="predicted"/>
<dbReference type="PANTHER" id="PTHR19446">
    <property type="entry name" value="REVERSE TRANSCRIPTASES"/>
    <property type="match status" value="1"/>
</dbReference>
<dbReference type="STRING" id="6265.A0A0B2VQ45"/>
<dbReference type="SUPFAM" id="SSF56672">
    <property type="entry name" value="DNA/RNA polymerases"/>
    <property type="match status" value="1"/>
</dbReference>
<dbReference type="CDD" id="cd01650">
    <property type="entry name" value="RT_nLTR_like"/>
    <property type="match status" value="1"/>
</dbReference>
<evidence type="ECO:0000313" key="3">
    <source>
        <dbReference type="Proteomes" id="UP000031036"/>
    </source>
</evidence>
<sequence length="227" mass="26275">KEICKKFYEQLFSSIVPVEAPDLSMPSFVPEVTRSEVEKAIRATNQNKAAAIDQIHAEEIRADGEILAKALSARFPWYLNLGKILAEWKRSRTVLIPKKGNHEDIRNYRPICLLSHVYKVFMRVIYNRIESILDEKTGRELAGFRKRFSTIDHILALTQLIERCRDYWVPVCLLFVDFKKTFDLLKHNAILQSLSDQGVDPVYIVNIKDPLSESNTEIILFERPISI</sequence>
<feature type="non-terminal residue" evidence="2">
    <location>
        <position position="1"/>
    </location>
</feature>
<comment type="caution">
    <text evidence="2">The sequence shown here is derived from an EMBL/GenBank/DDBJ whole genome shotgun (WGS) entry which is preliminary data.</text>
</comment>
<dbReference type="OrthoDB" id="410104at2759"/>
<name>A0A0B2VQ45_TOXCA</name>
<organism evidence="2 3">
    <name type="scientific">Toxocara canis</name>
    <name type="common">Canine roundworm</name>
    <dbReference type="NCBI Taxonomy" id="6265"/>
    <lineage>
        <taxon>Eukaryota</taxon>
        <taxon>Metazoa</taxon>
        <taxon>Ecdysozoa</taxon>
        <taxon>Nematoda</taxon>
        <taxon>Chromadorea</taxon>
        <taxon>Rhabditida</taxon>
        <taxon>Spirurina</taxon>
        <taxon>Ascaridomorpha</taxon>
        <taxon>Ascaridoidea</taxon>
        <taxon>Toxocaridae</taxon>
        <taxon>Toxocara</taxon>
    </lineage>
</organism>
<feature type="domain" description="Reverse transcriptase" evidence="1">
    <location>
        <begin position="96"/>
        <end position="204"/>
    </location>
</feature>
<dbReference type="Pfam" id="PF00078">
    <property type="entry name" value="RVT_1"/>
    <property type="match status" value="1"/>
</dbReference>
<reference evidence="2 3" key="1">
    <citation type="submission" date="2014-11" db="EMBL/GenBank/DDBJ databases">
        <title>Genetic blueprint of the zoonotic pathogen Toxocara canis.</title>
        <authorList>
            <person name="Zhu X.-Q."/>
            <person name="Korhonen P.K."/>
            <person name="Cai H."/>
            <person name="Young N.D."/>
            <person name="Nejsum P."/>
            <person name="von Samson-Himmelstjerna G."/>
            <person name="Boag P.R."/>
            <person name="Tan P."/>
            <person name="Li Q."/>
            <person name="Min J."/>
            <person name="Yang Y."/>
            <person name="Wang X."/>
            <person name="Fang X."/>
            <person name="Hall R.S."/>
            <person name="Hofmann A."/>
            <person name="Sternberg P.W."/>
            <person name="Jex A.R."/>
            <person name="Gasser R.B."/>
        </authorList>
    </citation>
    <scope>NUCLEOTIDE SEQUENCE [LARGE SCALE GENOMIC DNA]</scope>
    <source>
        <strain evidence="2">PN_DK_2014</strain>
    </source>
</reference>
<protein>
    <submittedName>
        <fullName evidence="2">Retrovirus-related Pol polyprotein from type-1 retrotransposable element R2</fullName>
    </submittedName>
</protein>
<dbReference type="OMA" id="REYRIPC"/>
<gene>
    <name evidence="2" type="ORF">Tcan_01217</name>
</gene>
<accession>A0A0B2VQ45</accession>
<feature type="non-terminal residue" evidence="2">
    <location>
        <position position="227"/>
    </location>
</feature>
<dbReference type="AlphaFoldDB" id="A0A0B2VQ45"/>
<dbReference type="EMBL" id="JPKZ01001143">
    <property type="protein sequence ID" value="KHN83698.1"/>
    <property type="molecule type" value="Genomic_DNA"/>
</dbReference>
<evidence type="ECO:0000259" key="1">
    <source>
        <dbReference type="Pfam" id="PF00078"/>
    </source>
</evidence>